<reference evidence="1 2" key="1">
    <citation type="journal article" date="2023" name="Insect Mol. Biol.">
        <title>Genome sequencing provides insights into the evolution of gene families encoding plant cell wall-degrading enzymes in longhorned beetles.</title>
        <authorList>
            <person name="Shin N.R."/>
            <person name="Okamura Y."/>
            <person name="Kirsch R."/>
            <person name="Pauchet Y."/>
        </authorList>
    </citation>
    <scope>NUCLEOTIDE SEQUENCE [LARGE SCALE GENOMIC DNA]</scope>
    <source>
        <strain evidence="1">EAD_L_NR</strain>
    </source>
</reference>
<dbReference type="EMBL" id="JANEYG010000020">
    <property type="protein sequence ID" value="KAJ8919201.1"/>
    <property type="molecule type" value="Genomic_DNA"/>
</dbReference>
<organism evidence="1 2">
    <name type="scientific">Exocentrus adspersus</name>
    <dbReference type="NCBI Taxonomy" id="1586481"/>
    <lineage>
        <taxon>Eukaryota</taxon>
        <taxon>Metazoa</taxon>
        <taxon>Ecdysozoa</taxon>
        <taxon>Arthropoda</taxon>
        <taxon>Hexapoda</taxon>
        <taxon>Insecta</taxon>
        <taxon>Pterygota</taxon>
        <taxon>Neoptera</taxon>
        <taxon>Endopterygota</taxon>
        <taxon>Coleoptera</taxon>
        <taxon>Polyphaga</taxon>
        <taxon>Cucujiformia</taxon>
        <taxon>Chrysomeloidea</taxon>
        <taxon>Cerambycidae</taxon>
        <taxon>Lamiinae</taxon>
        <taxon>Acanthocinini</taxon>
        <taxon>Exocentrus</taxon>
    </lineage>
</organism>
<dbReference type="AlphaFoldDB" id="A0AAV8VXV2"/>
<evidence type="ECO:0000313" key="1">
    <source>
        <dbReference type="EMBL" id="KAJ8919201.1"/>
    </source>
</evidence>
<evidence type="ECO:0000313" key="2">
    <source>
        <dbReference type="Proteomes" id="UP001159042"/>
    </source>
</evidence>
<protein>
    <submittedName>
        <fullName evidence="1">Uncharacterized protein</fullName>
    </submittedName>
</protein>
<proteinExistence type="predicted"/>
<sequence>ILCCTAKIGRLLKKWNIINIVFTIIEKIAKFPKTINLQRLELYNIPYVCGKVSIDQTERHLSTRLKEYKTDLGNNNFEKLAVTEHRAETKVLVRETRFWTRLYRESCNRNTEKSQQL</sequence>
<gene>
    <name evidence="1" type="ORF">NQ315_012189</name>
</gene>
<keyword evidence="2" id="KW-1185">Reference proteome</keyword>
<name>A0AAV8VXV2_9CUCU</name>
<accession>A0AAV8VXV2</accession>
<comment type="caution">
    <text evidence="1">The sequence shown here is derived from an EMBL/GenBank/DDBJ whole genome shotgun (WGS) entry which is preliminary data.</text>
</comment>
<feature type="non-terminal residue" evidence="1">
    <location>
        <position position="1"/>
    </location>
</feature>
<dbReference type="Proteomes" id="UP001159042">
    <property type="component" value="Unassembled WGS sequence"/>
</dbReference>